<dbReference type="EMBL" id="BARU01027143">
    <property type="protein sequence ID" value="GAH70895.1"/>
    <property type="molecule type" value="Genomic_DNA"/>
</dbReference>
<dbReference type="InterPro" id="IPR040198">
    <property type="entry name" value="Fido_containing"/>
</dbReference>
<protein>
    <recommendedName>
        <fullName evidence="1">Fido domain-containing protein</fullName>
    </recommendedName>
</protein>
<gene>
    <name evidence="2" type="ORF">S03H2_43501</name>
</gene>
<reference evidence="2" key="1">
    <citation type="journal article" date="2014" name="Front. Microbiol.">
        <title>High frequency of phylogenetically diverse reductive dehalogenase-homologous genes in deep subseafloor sedimentary metagenomes.</title>
        <authorList>
            <person name="Kawai M."/>
            <person name="Futagami T."/>
            <person name="Toyoda A."/>
            <person name="Takaki Y."/>
            <person name="Nishi S."/>
            <person name="Hori S."/>
            <person name="Arai W."/>
            <person name="Tsubouchi T."/>
            <person name="Morono Y."/>
            <person name="Uchiyama I."/>
            <person name="Ito T."/>
            <person name="Fujiyama A."/>
            <person name="Inagaki F."/>
            <person name="Takami H."/>
        </authorList>
    </citation>
    <scope>NUCLEOTIDE SEQUENCE</scope>
    <source>
        <strain evidence="2">Expedition CK06-06</strain>
    </source>
</reference>
<dbReference type="InterPro" id="IPR025758">
    <property type="entry name" value="Fic/DOC_N"/>
</dbReference>
<dbReference type="Gene3D" id="1.10.3290.10">
    <property type="entry name" value="Fido-like domain"/>
    <property type="match status" value="1"/>
</dbReference>
<proteinExistence type="predicted"/>
<dbReference type="SUPFAM" id="SSF140931">
    <property type="entry name" value="Fic-like"/>
    <property type="match status" value="1"/>
</dbReference>
<feature type="domain" description="Fido" evidence="1">
    <location>
        <begin position="127"/>
        <end position="240"/>
    </location>
</feature>
<dbReference type="InterPro" id="IPR003812">
    <property type="entry name" value="Fido"/>
</dbReference>
<sequence>MKPIEIGKLITQPEGFQAFIPNPFPPKDGFGFTPAILRKDNQATRLLGKLDGITKLLPDADFFLLMYLRKDAASSSQIEGTVATMVDAIEAEVKVSEKITTDVDDISHYIKALNYGMQRVTKDNFPLALRLVRELHKELMYKARVTQYSNPGEFRESQNWIGGTRPDNASFVPPPADKILGYLGELERFMHTENIIPVIIKAGLIHAQFETIHPFLDGNGRTGRMLITFYLWKEGFLEKP</sequence>
<dbReference type="PROSITE" id="PS51459">
    <property type="entry name" value="FIDO"/>
    <property type="match status" value="1"/>
</dbReference>
<evidence type="ECO:0000313" key="2">
    <source>
        <dbReference type="EMBL" id="GAH70895.1"/>
    </source>
</evidence>
<comment type="caution">
    <text evidence="2">The sequence shown here is derived from an EMBL/GenBank/DDBJ whole genome shotgun (WGS) entry which is preliminary data.</text>
</comment>
<name>X1INR9_9ZZZZ</name>
<dbReference type="InterPro" id="IPR036597">
    <property type="entry name" value="Fido-like_dom_sf"/>
</dbReference>
<accession>X1INR9</accession>
<dbReference type="PANTHER" id="PTHR13504:SF38">
    <property type="entry name" value="FIDO DOMAIN-CONTAINING PROTEIN"/>
    <property type="match status" value="1"/>
</dbReference>
<dbReference type="AlphaFoldDB" id="X1INR9"/>
<feature type="non-terminal residue" evidence="2">
    <location>
        <position position="240"/>
    </location>
</feature>
<dbReference type="Pfam" id="PF13784">
    <property type="entry name" value="Fic_N"/>
    <property type="match status" value="1"/>
</dbReference>
<evidence type="ECO:0000259" key="1">
    <source>
        <dbReference type="PROSITE" id="PS51459"/>
    </source>
</evidence>
<dbReference type="PANTHER" id="PTHR13504">
    <property type="entry name" value="FIDO DOMAIN-CONTAINING PROTEIN DDB_G0283145"/>
    <property type="match status" value="1"/>
</dbReference>
<dbReference type="Pfam" id="PF02661">
    <property type="entry name" value="Fic"/>
    <property type="match status" value="1"/>
</dbReference>
<organism evidence="2">
    <name type="scientific">marine sediment metagenome</name>
    <dbReference type="NCBI Taxonomy" id="412755"/>
    <lineage>
        <taxon>unclassified sequences</taxon>
        <taxon>metagenomes</taxon>
        <taxon>ecological metagenomes</taxon>
    </lineage>
</organism>